<evidence type="ECO:0000313" key="1">
    <source>
        <dbReference type="EMBL" id="TRY74975.1"/>
    </source>
</evidence>
<reference evidence="1 2" key="1">
    <citation type="journal article" date="2018" name="Nat. Ecol. Evol.">
        <title>Genomic signatures of mitonuclear coevolution across populations of Tigriopus californicus.</title>
        <authorList>
            <person name="Barreto F.S."/>
            <person name="Watson E.T."/>
            <person name="Lima T.G."/>
            <person name="Willett C.S."/>
            <person name="Edmands S."/>
            <person name="Li W."/>
            <person name="Burton R.S."/>
        </authorList>
    </citation>
    <scope>NUCLEOTIDE SEQUENCE [LARGE SCALE GENOMIC DNA]</scope>
    <source>
        <strain evidence="1 2">San Diego</strain>
    </source>
</reference>
<dbReference type="AlphaFoldDB" id="A0A553PBB1"/>
<sequence length="137" mass="15064">MADNCSITAKAGGSSKGYEQAVSSNIKGSLQEVESDLPEDIRDHALHVFQAAVMDHSNVGDAIKRVQTEALSKIDERFKGERYKGFIKFDYDTSVVEIKVNKFGNGNSQFSSGIGVKKMVCPDPFMGRLSDPNMNKR</sequence>
<comment type="caution">
    <text evidence="1">The sequence shown here is derived from an EMBL/GenBank/DDBJ whole genome shotgun (WGS) entry which is preliminary data.</text>
</comment>
<accession>A0A553PBB1</accession>
<protein>
    <submittedName>
        <fullName evidence="1">Uncharacterized protein</fullName>
    </submittedName>
</protein>
<dbReference type="Proteomes" id="UP000318571">
    <property type="component" value="Chromosome 2"/>
</dbReference>
<dbReference type="OrthoDB" id="10361816at2759"/>
<gene>
    <name evidence="1" type="ORF">TCAL_11110</name>
</gene>
<name>A0A553PBB1_TIGCA</name>
<keyword evidence="2" id="KW-1185">Reference proteome</keyword>
<evidence type="ECO:0000313" key="2">
    <source>
        <dbReference type="Proteomes" id="UP000318571"/>
    </source>
</evidence>
<organism evidence="1 2">
    <name type="scientific">Tigriopus californicus</name>
    <name type="common">Marine copepod</name>
    <dbReference type="NCBI Taxonomy" id="6832"/>
    <lineage>
        <taxon>Eukaryota</taxon>
        <taxon>Metazoa</taxon>
        <taxon>Ecdysozoa</taxon>
        <taxon>Arthropoda</taxon>
        <taxon>Crustacea</taxon>
        <taxon>Multicrustacea</taxon>
        <taxon>Hexanauplia</taxon>
        <taxon>Copepoda</taxon>
        <taxon>Harpacticoida</taxon>
        <taxon>Harpacticidae</taxon>
        <taxon>Tigriopus</taxon>
    </lineage>
</organism>
<dbReference type="EMBL" id="VCGU01000005">
    <property type="protein sequence ID" value="TRY74975.1"/>
    <property type="molecule type" value="Genomic_DNA"/>
</dbReference>
<proteinExistence type="predicted"/>